<dbReference type="GO" id="GO:0005654">
    <property type="term" value="C:nucleoplasm"/>
    <property type="evidence" value="ECO:0007669"/>
    <property type="project" value="TreeGrafter"/>
</dbReference>
<evidence type="ECO:0000313" key="2">
    <source>
        <dbReference type="Proteomes" id="UP000515123"/>
    </source>
</evidence>
<sequence>MSERGRGRKDCWGFLSWCCLCLFADRREGIRLYSSTKMDVIFETKSRRFSIEIGFFDTVHEIKEKIHRYEGYPVASQKLFLDGRELSDDDGDTERYAILQGSLLRLSLSSDPDPDPAPARITVTVSVSKRQFTVDADASDTVTRLKERIYESEGIPPSRFALYHGNAELQDDTKLAEYVVGDRAELHAVIVGPPQQQAASGATVGGKKMRVMVVTKCGTKKVAVEVNAGDNVGELRKELQRVRGSLHFHLPAEGYFFIYKQNVMDDDRSFRWHDVRHGDTIEIFNGSITGGT</sequence>
<feature type="domain" description="Ubiquitin-like" evidence="1">
    <location>
        <begin position="209"/>
        <end position="283"/>
    </location>
</feature>
<gene>
    <name evidence="3" type="primary">LOC109720852</name>
</gene>
<dbReference type="InterPro" id="IPR019956">
    <property type="entry name" value="Ubiquitin_dom"/>
</dbReference>
<organism evidence="2 3">
    <name type="scientific">Ananas comosus</name>
    <name type="common">Pineapple</name>
    <name type="synonym">Ananas ananas</name>
    <dbReference type="NCBI Taxonomy" id="4615"/>
    <lineage>
        <taxon>Eukaryota</taxon>
        <taxon>Viridiplantae</taxon>
        <taxon>Streptophyta</taxon>
        <taxon>Embryophyta</taxon>
        <taxon>Tracheophyta</taxon>
        <taxon>Spermatophyta</taxon>
        <taxon>Magnoliopsida</taxon>
        <taxon>Liliopsida</taxon>
        <taxon>Poales</taxon>
        <taxon>Bromeliaceae</taxon>
        <taxon>Bromelioideae</taxon>
        <taxon>Ananas</taxon>
    </lineage>
</organism>
<evidence type="ECO:0000313" key="3">
    <source>
        <dbReference type="RefSeq" id="XP_020103792.1"/>
    </source>
</evidence>
<dbReference type="SMART" id="SM00213">
    <property type="entry name" value="UBQ"/>
    <property type="match status" value="2"/>
</dbReference>
<dbReference type="GO" id="GO:0070628">
    <property type="term" value="F:proteasome binding"/>
    <property type="evidence" value="ECO:0007669"/>
    <property type="project" value="TreeGrafter"/>
</dbReference>
<reference evidence="2" key="1">
    <citation type="journal article" date="2015" name="Nat. Genet.">
        <title>The pineapple genome and the evolution of CAM photosynthesis.</title>
        <authorList>
            <person name="Ming R."/>
            <person name="VanBuren R."/>
            <person name="Wai C.M."/>
            <person name="Tang H."/>
            <person name="Schatz M.C."/>
            <person name="Bowers J.E."/>
            <person name="Lyons E."/>
            <person name="Wang M.L."/>
            <person name="Chen J."/>
            <person name="Biggers E."/>
            <person name="Zhang J."/>
            <person name="Huang L."/>
            <person name="Zhang L."/>
            <person name="Miao W."/>
            <person name="Zhang J."/>
            <person name="Ye Z."/>
            <person name="Miao C."/>
            <person name="Lin Z."/>
            <person name="Wang H."/>
            <person name="Zhou H."/>
            <person name="Yim W.C."/>
            <person name="Priest H.D."/>
            <person name="Zheng C."/>
            <person name="Woodhouse M."/>
            <person name="Edger P.P."/>
            <person name="Guyot R."/>
            <person name="Guo H.B."/>
            <person name="Guo H."/>
            <person name="Zheng G."/>
            <person name="Singh R."/>
            <person name="Sharma A."/>
            <person name="Min X."/>
            <person name="Zheng Y."/>
            <person name="Lee H."/>
            <person name="Gurtowski J."/>
            <person name="Sedlazeck F.J."/>
            <person name="Harkess A."/>
            <person name="McKain M.R."/>
            <person name="Liao Z."/>
            <person name="Fang J."/>
            <person name="Liu J."/>
            <person name="Zhang X."/>
            <person name="Zhang Q."/>
            <person name="Hu W."/>
            <person name="Qin Y."/>
            <person name="Wang K."/>
            <person name="Chen L.Y."/>
            <person name="Shirley N."/>
            <person name="Lin Y.R."/>
            <person name="Liu L.Y."/>
            <person name="Hernandez A.G."/>
            <person name="Wright C.L."/>
            <person name="Bulone V."/>
            <person name="Tuskan G.A."/>
            <person name="Heath K."/>
            <person name="Zee F."/>
            <person name="Moore P.H."/>
            <person name="Sunkar R."/>
            <person name="Leebens-Mack J.H."/>
            <person name="Mockler T."/>
            <person name="Bennetzen J.L."/>
            <person name="Freeling M."/>
            <person name="Sankoff D."/>
            <person name="Paterson A.H."/>
            <person name="Zhu X."/>
            <person name="Yang X."/>
            <person name="Smith J.A."/>
            <person name="Cushman J.C."/>
            <person name="Paull R.E."/>
            <person name="Yu Q."/>
        </authorList>
    </citation>
    <scope>NUCLEOTIDE SEQUENCE [LARGE SCALE GENOMIC DNA]</scope>
    <source>
        <strain evidence="2">cv. F153</strain>
    </source>
</reference>
<dbReference type="Proteomes" id="UP000515123">
    <property type="component" value="Linkage group 14"/>
</dbReference>
<dbReference type="Pfam" id="PF00240">
    <property type="entry name" value="ubiquitin"/>
    <property type="match status" value="3"/>
</dbReference>
<proteinExistence type="predicted"/>
<reference evidence="3" key="2">
    <citation type="submission" date="2025-08" db="UniProtKB">
        <authorList>
            <consortium name="RefSeq"/>
        </authorList>
    </citation>
    <scope>IDENTIFICATION</scope>
    <source>
        <tissue evidence="3">Leaf</tissue>
    </source>
</reference>
<dbReference type="GeneID" id="109720852"/>
<dbReference type="GO" id="GO:0043161">
    <property type="term" value="P:proteasome-mediated ubiquitin-dependent protein catabolic process"/>
    <property type="evidence" value="ECO:0007669"/>
    <property type="project" value="TreeGrafter"/>
</dbReference>
<dbReference type="InterPro" id="IPR000626">
    <property type="entry name" value="Ubiquitin-like_dom"/>
</dbReference>
<dbReference type="GO" id="GO:0031593">
    <property type="term" value="F:polyubiquitin modification-dependent protein binding"/>
    <property type="evidence" value="ECO:0007669"/>
    <property type="project" value="TreeGrafter"/>
</dbReference>
<dbReference type="OrthoDB" id="419317at2759"/>
<feature type="domain" description="Ubiquitin-like" evidence="1">
    <location>
        <begin position="38"/>
        <end position="109"/>
    </location>
</feature>
<dbReference type="PROSITE" id="PS50053">
    <property type="entry name" value="UBIQUITIN_2"/>
    <property type="match status" value="3"/>
</dbReference>
<protein>
    <submittedName>
        <fullName evidence="3">Polyubiquitin-like</fullName>
    </submittedName>
</protein>
<keyword evidence="2" id="KW-1185">Reference proteome</keyword>
<dbReference type="PRINTS" id="PR00348">
    <property type="entry name" value="UBIQUITIN"/>
</dbReference>
<dbReference type="PANTHER" id="PTHR10621">
    <property type="entry name" value="UV EXCISION REPAIR PROTEIN RAD23"/>
    <property type="match status" value="1"/>
</dbReference>
<evidence type="ECO:0000259" key="1">
    <source>
        <dbReference type="PROSITE" id="PS50053"/>
    </source>
</evidence>
<dbReference type="Gene3D" id="3.10.20.90">
    <property type="entry name" value="Phosphatidylinositol 3-kinase Catalytic Subunit, Chain A, domain 1"/>
    <property type="match status" value="3"/>
</dbReference>
<dbReference type="InterPro" id="IPR029071">
    <property type="entry name" value="Ubiquitin-like_domsf"/>
</dbReference>
<feature type="domain" description="Ubiquitin-like" evidence="1">
    <location>
        <begin position="121"/>
        <end position="190"/>
    </location>
</feature>
<dbReference type="GO" id="GO:0043130">
    <property type="term" value="F:ubiquitin binding"/>
    <property type="evidence" value="ECO:0007669"/>
    <property type="project" value="TreeGrafter"/>
</dbReference>
<dbReference type="CDD" id="cd17039">
    <property type="entry name" value="Ubl_ubiquitin_like"/>
    <property type="match status" value="2"/>
</dbReference>
<dbReference type="RefSeq" id="XP_020103792.1">
    <property type="nucleotide sequence ID" value="XM_020248203.1"/>
</dbReference>
<name>A0A6P5G7K9_ANACO</name>
<dbReference type="GO" id="GO:0005829">
    <property type="term" value="C:cytosol"/>
    <property type="evidence" value="ECO:0007669"/>
    <property type="project" value="TreeGrafter"/>
</dbReference>
<dbReference type="AlphaFoldDB" id="A0A6P5G7K9"/>
<dbReference type="SUPFAM" id="SSF54236">
    <property type="entry name" value="Ubiquitin-like"/>
    <property type="match status" value="3"/>
</dbReference>
<dbReference type="PANTHER" id="PTHR10621:SF38">
    <property type="entry name" value="UBIQUITIN DOMAIN-CONTAINING PROTEIN 7SL RNA1-RELATED"/>
    <property type="match status" value="1"/>
</dbReference>
<accession>A0A6P5G7K9</accession>